<sequence length="728" mass="77890">MNRILKSILCATITASLIGCNSSKEAKYKAGTYSAEASGHNPGVKVTAEFSANELKKVTVDASNETESIGGKAASELEKQLLKNQSAEIDGVSGATETSNAVKNAFKDILSQAQTKPETKEMKALKDGQYTETVASFGVSGMMTGVVTIKDNKITDIEITEEHDSETAQWFNVAKEKLIPRILEAQSVGIDSITGATTSSGAIKNIVSRAIESAGGDVSDWSKTSEKKTDVKKIDGYDVIVVGLGGSGVLSYASAAKSGAKVFGIEAAGEIGGNSVSVYGPMALNSKNLKDKYNNGQDYINADDVYNTWIKYVGTEEKEDVIKKAVYNSGSALDYYMDNFDFSFDGMNGLLGSFVVPEWTKEWTVYTADNKKWYKFGPDHTYQFKHALDKAKQMNEKNDYMLELSAKELITDKDGKVVGVKAISYDGTTYEIYGKTVILATGGFLGNDEMMKEVYGSSVHKIGDTVNDGTGIKMGQSVGGATYALGTLPMVHISQVPNIIRDDSLTADQKAILSALAITQDAKQVNEKGELLSNLDESGTENKELTVGVVFAPGFHYYNAYTQEQIDAIKNKGLSEATSKVSVFGLDQGGKVPAANTPITDLDKIIDAAIATNNAFKGTAKELAEKLNMDKDILAKTLGSDKDTYYLFECAGYSYGTVGSLDVDVNMNVLTKDGKPITNLFAVGQDSEGVGNKSGAAYSPWGGQAQSWTFVSGQIAGEQAAKVANETK</sequence>
<dbReference type="Pfam" id="PF04205">
    <property type="entry name" value="FMN_bind"/>
    <property type="match status" value="2"/>
</dbReference>
<evidence type="ECO:0000256" key="9">
    <source>
        <dbReference type="ARBA" id="ARBA00049922"/>
    </source>
</evidence>
<organism evidence="11 12">
    <name type="scientific">Solobacterium moorei</name>
    <dbReference type="NCBI Taxonomy" id="102148"/>
    <lineage>
        <taxon>Bacteria</taxon>
        <taxon>Bacillati</taxon>
        <taxon>Bacillota</taxon>
        <taxon>Erysipelotrichia</taxon>
        <taxon>Erysipelotrichales</taxon>
        <taxon>Erysipelotrichaceae</taxon>
        <taxon>Solobacterium</taxon>
    </lineage>
</organism>
<keyword evidence="7" id="KW-0274">FAD</keyword>
<comment type="catalytic activity">
    <reaction evidence="9">
        <text>dihydrourocanate + A = urocanate + AH2</text>
        <dbReference type="Rhea" id="RHEA:36059"/>
        <dbReference type="ChEBI" id="CHEBI:13193"/>
        <dbReference type="ChEBI" id="CHEBI:17499"/>
        <dbReference type="ChEBI" id="CHEBI:27247"/>
        <dbReference type="ChEBI" id="CHEBI:72991"/>
        <dbReference type="EC" id="1.3.99.33"/>
    </reaction>
</comment>
<comment type="cofactor">
    <cofactor evidence="2">
        <name>FAD</name>
        <dbReference type="ChEBI" id="CHEBI:57692"/>
    </cofactor>
</comment>
<dbReference type="EMBL" id="QRWX01000002">
    <property type="protein sequence ID" value="RGT56173.1"/>
    <property type="molecule type" value="Genomic_DNA"/>
</dbReference>
<dbReference type="PROSITE" id="PS51257">
    <property type="entry name" value="PROKAR_LIPOPROTEIN"/>
    <property type="match status" value="1"/>
</dbReference>
<reference evidence="11 12" key="1">
    <citation type="submission" date="2018-08" db="EMBL/GenBank/DDBJ databases">
        <title>A genome reference for cultivated species of the human gut microbiota.</title>
        <authorList>
            <person name="Zou Y."/>
            <person name="Xue W."/>
            <person name="Luo G."/>
        </authorList>
    </citation>
    <scope>NUCLEOTIDE SEQUENCE [LARGE SCALE GENOMIC DNA]</scope>
    <source>
        <strain evidence="11 12">AF18-46</strain>
    </source>
</reference>
<evidence type="ECO:0000313" key="11">
    <source>
        <dbReference type="EMBL" id="RGT56173.1"/>
    </source>
</evidence>
<gene>
    <name evidence="11" type="ORF">DWX20_05025</name>
</gene>
<dbReference type="SMART" id="SM00900">
    <property type="entry name" value="FMN_bind"/>
    <property type="match status" value="2"/>
</dbReference>
<dbReference type="RefSeq" id="WP_118764718.1">
    <property type="nucleotide sequence ID" value="NZ_CABJCF010000002.1"/>
</dbReference>
<dbReference type="Gene3D" id="3.90.700.10">
    <property type="entry name" value="Succinate dehydrogenase/fumarate reductase flavoprotein, catalytic domain"/>
    <property type="match status" value="1"/>
</dbReference>
<keyword evidence="8" id="KW-0560">Oxidoreductase</keyword>
<comment type="cofactor">
    <cofactor evidence="1">
        <name>FMN</name>
        <dbReference type="ChEBI" id="CHEBI:58210"/>
    </cofactor>
</comment>
<evidence type="ECO:0000313" key="12">
    <source>
        <dbReference type="Proteomes" id="UP000284731"/>
    </source>
</evidence>
<evidence type="ECO:0000259" key="10">
    <source>
        <dbReference type="SMART" id="SM00900"/>
    </source>
</evidence>
<dbReference type="Gene3D" id="3.50.50.60">
    <property type="entry name" value="FAD/NAD(P)-binding domain"/>
    <property type="match status" value="1"/>
</dbReference>
<dbReference type="InterPro" id="IPR036188">
    <property type="entry name" value="FAD/NAD-bd_sf"/>
</dbReference>
<dbReference type="Pfam" id="PF00890">
    <property type="entry name" value="FAD_binding_2"/>
    <property type="match status" value="1"/>
</dbReference>
<accession>A0A412PEX4</accession>
<feature type="domain" description="FMN-binding" evidence="10">
    <location>
        <begin position="138"/>
        <end position="214"/>
    </location>
</feature>
<dbReference type="GO" id="GO:0016020">
    <property type="term" value="C:membrane"/>
    <property type="evidence" value="ECO:0007669"/>
    <property type="project" value="InterPro"/>
</dbReference>
<dbReference type="PANTHER" id="PTHR43400:SF7">
    <property type="entry name" value="FAD-DEPENDENT OXIDOREDUCTASE 2 FAD BINDING DOMAIN-CONTAINING PROTEIN"/>
    <property type="match status" value="1"/>
</dbReference>
<evidence type="ECO:0000256" key="3">
    <source>
        <dbReference type="ARBA" id="ARBA00008040"/>
    </source>
</evidence>
<dbReference type="InterPro" id="IPR003953">
    <property type="entry name" value="FAD-dep_OxRdtase_2_FAD-bd"/>
</dbReference>
<dbReference type="InterPro" id="IPR007329">
    <property type="entry name" value="FMN-bd"/>
</dbReference>
<evidence type="ECO:0000256" key="8">
    <source>
        <dbReference type="ARBA" id="ARBA00023002"/>
    </source>
</evidence>
<evidence type="ECO:0000256" key="2">
    <source>
        <dbReference type="ARBA" id="ARBA00001974"/>
    </source>
</evidence>
<comment type="caution">
    <text evidence="11">The sequence shown here is derived from an EMBL/GenBank/DDBJ whole genome shotgun (WGS) entry which is preliminary data.</text>
</comment>
<dbReference type="AlphaFoldDB" id="A0A412PEX4"/>
<dbReference type="GO" id="GO:0010181">
    <property type="term" value="F:FMN binding"/>
    <property type="evidence" value="ECO:0007669"/>
    <property type="project" value="InterPro"/>
</dbReference>
<evidence type="ECO:0000256" key="4">
    <source>
        <dbReference type="ARBA" id="ARBA00013137"/>
    </source>
</evidence>
<dbReference type="PANTHER" id="PTHR43400">
    <property type="entry name" value="FUMARATE REDUCTASE"/>
    <property type="match status" value="1"/>
</dbReference>
<dbReference type="Gene3D" id="3.90.1010.20">
    <property type="match status" value="2"/>
</dbReference>
<dbReference type="SUPFAM" id="SSF51905">
    <property type="entry name" value="FAD/NAD(P)-binding domain"/>
    <property type="match status" value="1"/>
</dbReference>
<evidence type="ECO:0000256" key="1">
    <source>
        <dbReference type="ARBA" id="ARBA00001917"/>
    </source>
</evidence>
<dbReference type="GO" id="GO:0033765">
    <property type="term" value="F:steroid dehydrogenase activity, acting on the CH-CH group of donors"/>
    <property type="evidence" value="ECO:0007669"/>
    <property type="project" value="UniProtKB-ARBA"/>
</dbReference>
<proteinExistence type="inferred from homology"/>
<dbReference type="InterPro" id="IPR050315">
    <property type="entry name" value="FAD-oxidoreductase_2"/>
</dbReference>
<dbReference type="EC" id="1.3.99.33" evidence="4"/>
<evidence type="ECO:0000256" key="5">
    <source>
        <dbReference type="ARBA" id="ARBA00015872"/>
    </source>
</evidence>
<evidence type="ECO:0000256" key="6">
    <source>
        <dbReference type="ARBA" id="ARBA00022630"/>
    </source>
</evidence>
<name>A0A412PEX4_9FIRM</name>
<keyword evidence="6" id="KW-0285">Flavoprotein</keyword>
<protein>
    <recommendedName>
        <fullName evidence="5">Urocanate reductase</fullName>
        <ecNumber evidence="4">1.3.99.33</ecNumber>
    </recommendedName>
</protein>
<dbReference type="Proteomes" id="UP000284731">
    <property type="component" value="Unassembled WGS sequence"/>
</dbReference>
<feature type="domain" description="FMN-binding" evidence="10">
    <location>
        <begin position="39"/>
        <end position="113"/>
    </location>
</feature>
<comment type="similarity">
    <text evidence="3">Belongs to the FAD-dependent oxidoreductase 2 family. FRD/SDH subfamily.</text>
</comment>
<dbReference type="InterPro" id="IPR027477">
    <property type="entry name" value="Succ_DH/fumarate_Rdtase_cat_sf"/>
</dbReference>
<evidence type="ECO:0000256" key="7">
    <source>
        <dbReference type="ARBA" id="ARBA00022827"/>
    </source>
</evidence>